<dbReference type="PANTHER" id="PTHR43477:SF1">
    <property type="entry name" value="DIHYDROANTICAPSIN 7-DEHYDROGENASE"/>
    <property type="match status" value="1"/>
</dbReference>
<dbReference type="Proteomes" id="UP000800096">
    <property type="component" value="Unassembled WGS sequence"/>
</dbReference>
<comment type="similarity">
    <text evidence="1">Belongs to the short-chain dehydrogenases/reductases (SDR) family.</text>
</comment>
<gene>
    <name evidence="3" type="ORF">BDU57DRAFT_546436</name>
</gene>
<protein>
    <submittedName>
        <fullName evidence="3">Uncharacterized protein</fullName>
    </submittedName>
</protein>
<dbReference type="AlphaFoldDB" id="A0A6A5QX57"/>
<evidence type="ECO:0000313" key="3">
    <source>
        <dbReference type="EMBL" id="KAF1919859.1"/>
    </source>
</evidence>
<accession>A0A6A5QX57</accession>
<dbReference type="InterPro" id="IPR051122">
    <property type="entry name" value="SDR_DHRS6-like"/>
</dbReference>
<dbReference type="Pfam" id="PF00106">
    <property type="entry name" value="adh_short"/>
    <property type="match status" value="1"/>
</dbReference>
<dbReference type="InterPro" id="IPR036291">
    <property type="entry name" value="NAD(P)-bd_dom_sf"/>
</dbReference>
<evidence type="ECO:0000313" key="4">
    <source>
        <dbReference type="Proteomes" id="UP000800096"/>
    </source>
</evidence>
<dbReference type="InterPro" id="IPR002347">
    <property type="entry name" value="SDR_fam"/>
</dbReference>
<proteinExistence type="inferred from homology"/>
<organism evidence="3 4">
    <name type="scientific">Ampelomyces quisqualis</name>
    <name type="common">Powdery mildew agent</name>
    <dbReference type="NCBI Taxonomy" id="50730"/>
    <lineage>
        <taxon>Eukaryota</taxon>
        <taxon>Fungi</taxon>
        <taxon>Dikarya</taxon>
        <taxon>Ascomycota</taxon>
        <taxon>Pezizomycotina</taxon>
        <taxon>Dothideomycetes</taxon>
        <taxon>Pleosporomycetidae</taxon>
        <taxon>Pleosporales</taxon>
        <taxon>Pleosporineae</taxon>
        <taxon>Phaeosphaeriaceae</taxon>
        <taxon>Ampelomyces</taxon>
    </lineage>
</organism>
<name>A0A6A5QX57_AMPQU</name>
<keyword evidence="4" id="KW-1185">Reference proteome</keyword>
<reference evidence="3" key="1">
    <citation type="journal article" date="2020" name="Stud. Mycol.">
        <title>101 Dothideomycetes genomes: a test case for predicting lifestyles and emergence of pathogens.</title>
        <authorList>
            <person name="Haridas S."/>
            <person name="Albert R."/>
            <person name="Binder M."/>
            <person name="Bloem J."/>
            <person name="Labutti K."/>
            <person name="Salamov A."/>
            <person name="Andreopoulos B."/>
            <person name="Baker S."/>
            <person name="Barry K."/>
            <person name="Bills G."/>
            <person name="Bluhm B."/>
            <person name="Cannon C."/>
            <person name="Castanera R."/>
            <person name="Culley D."/>
            <person name="Daum C."/>
            <person name="Ezra D."/>
            <person name="Gonzalez J."/>
            <person name="Henrissat B."/>
            <person name="Kuo A."/>
            <person name="Liang C."/>
            <person name="Lipzen A."/>
            <person name="Lutzoni F."/>
            <person name="Magnuson J."/>
            <person name="Mondo S."/>
            <person name="Nolan M."/>
            <person name="Ohm R."/>
            <person name="Pangilinan J."/>
            <person name="Park H.-J."/>
            <person name="Ramirez L."/>
            <person name="Alfaro M."/>
            <person name="Sun H."/>
            <person name="Tritt A."/>
            <person name="Yoshinaga Y."/>
            <person name="Zwiers L.-H."/>
            <person name="Turgeon B."/>
            <person name="Goodwin S."/>
            <person name="Spatafora J."/>
            <person name="Crous P."/>
            <person name="Grigoriev I."/>
        </authorList>
    </citation>
    <scope>NUCLEOTIDE SEQUENCE</scope>
    <source>
        <strain evidence="3">HMLAC05119</strain>
    </source>
</reference>
<evidence type="ECO:0000256" key="2">
    <source>
        <dbReference type="ARBA" id="ARBA00023002"/>
    </source>
</evidence>
<dbReference type="SUPFAM" id="SSF51735">
    <property type="entry name" value="NAD(P)-binding Rossmann-fold domains"/>
    <property type="match status" value="1"/>
</dbReference>
<sequence length="243" mass="26863">MEKDAETVLVVGATGNIGIAAIIGALCSDRNVLAVVRDQHSAKKVFDHVLSGHDRIKIVEADAVSDQGVQSVVDKVRAGSLPAFQHVFACVGGQYVQQDIVDTTTEELQRFMKVNFESNFYAYRATIPYLLEQKDRQCTWTTCTGSQGDIGDLALPAISQGAMFSMCYSAFKTLINTNVRFNEIYLGRRVQVDSVAEQAGSTKSSTFGRVYTNILARLEVKSCRVRVEHEMDVDQLRLERKVG</sequence>
<dbReference type="PANTHER" id="PTHR43477">
    <property type="entry name" value="DIHYDROANTICAPSIN 7-DEHYDROGENASE"/>
    <property type="match status" value="1"/>
</dbReference>
<dbReference type="Gene3D" id="3.40.50.720">
    <property type="entry name" value="NAD(P)-binding Rossmann-like Domain"/>
    <property type="match status" value="1"/>
</dbReference>
<dbReference type="OrthoDB" id="10254221at2759"/>
<evidence type="ECO:0000256" key="1">
    <source>
        <dbReference type="ARBA" id="ARBA00006484"/>
    </source>
</evidence>
<keyword evidence="2" id="KW-0560">Oxidoreductase</keyword>
<dbReference type="GO" id="GO:0016491">
    <property type="term" value="F:oxidoreductase activity"/>
    <property type="evidence" value="ECO:0007669"/>
    <property type="project" value="UniProtKB-KW"/>
</dbReference>
<dbReference type="EMBL" id="ML979133">
    <property type="protein sequence ID" value="KAF1919859.1"/>
    <property type="molecule type" value="Genomic_DNA"/>
</dbReference>